<name>A0A4R2LEV5_9FIRM</name>
<evidence type="ECO:0000313" key="4">
    <source>
        <dbReference type="Proteomes" id="UP000295711"/>
    </source>
</evidence>
<sequence length="455" mass="50794">MKTLLKNALVVTMNANEEVYSEGSVLVEDDKISKIGHFELKEDVDEVIDCKGKIIMPGLVNTHVHTSQQLGRGLGDDVNLLTWLHDRIWPYESNMTEEDSYVSTLACCLEQIKCGCTAFAEPGGQYVSGMARGVAEAGVRAKLAKSVMDCGEGLPEVWQKTTEEELDKQEEDLKKFHNTHDGRVQVWFGLRTIFNCTDDLIVRSKELADKYNVGLHMHVAEVKDEVEYMQATRGEWTVTHLNKLGVLDKNFLAVHTVWLTNEEVEMFRDHQVKVSHNPAAAMRVLGFAKVPRMLREGICVTIGTDGAPSNNRMDMVDEMYLTSLIHKGWRLEPDVVKAQEILRMATINGAKALMDEELYGSLEVGKKADLIVINPDSAGMLPLHDPVANLVTSMHSSNVESTMCDGKWLMKDRIVLSLNEEEVLAAAKEHAAAIRSRAGIELPDRFPVVYPMSSK</sequence>
<dbReference type="Gene3D" id="2.30.40.10">
    <property type="entry name" value="Urease, subunit C, domain 1"/>
    <property type="match status" value="1"/>
</dbReference>
<dbReference type="Gene3D" id="3.20.20.140">
    <property type="entry name" value="Metal-dependent hydrolases"/>
    <property type="match status" value="1"/>
</dbReference>
<accession>A0A4R2LEV5</accession>
<dbReference type="InterPro" id="IPR032466">
    <property type="entry name" value="Metal_Hydrolase"/>
</dbReference>
<evidence type="ECO:0000313" key="3">
    <source>
        <dbReference type="EMBL" id="TCO84329.1"/>
    </source>
</evidence>
<keyword evidence="4" id="KW-1185">Reference proteome</keyword>
<dbReference type="Pfam" id="PF01979">
    <property type="entry name" value="Amidohydro_1"/>
    <property type="match status" value="1"/>
</dbReference>
<dbReference type="InterPro" id="IPR011059">
    <property type="entry name" value="Metal-dep_hydrolase_composite"/>
</dbReference>
<dbReference type="Proteomes" id="UP000295711">
    <property type="component" value="Unassembled WGS sequence"/>
</dbReference>
<protein>
    <submittedName>
        <fullName evidence="3">5-methylthioadenosine/S-adenosylhomocysteine deaminase</fullName>
    </submittedName>
</protein>
<dbReference type="SUPFAM" id="SSF51556">
    <property type="entry name" value="Metallo-dependent hydrolases"/>
    <property type="match status" value="1"/>
</dbReference>
<dbReference type="EMBL" id="SLXA01000008">
    <property type="protein sequence ID" value="TCO84329.1"/>
    <property type="molecule type" value="Genomic_DNA"/>
</dbReference>
<reference evidence="3 4" key="1">
    <citation type="submission" date="2019-03" db="EMBL/GenBank/DDBJ databases">
        <title>Genomic Encyclopedia of Type Strains, Phase IV (KMG-IV): sequencing the most valuable type-strain genomes for metagenomic binning, comparative biology and taxonomic classification.</title>
        <authorList>
            <person name="Goeker M."/>
        </authorList>
    </citation>
    <scope>NUCLEOTIDE SEQUENCE [LARGE SCALE GENOMIC DNA]</scope>
    <source>
        <strain evidence="3 4">DSM 28559</strain>
    </source>
</reference>
<dbReference type="SUPFAM" id="SSF51338">
    <property type="entry name" value="Composite domain of metallo-dependent hydrolases"/>
    <property type="match status" value="1"/>
</dbReference>
<dbReference type="AlphaFoldDB" id="A0A4R2LEV5"/>
<dbReference type="PANTHER" id="PTHR43794">
    <property type="entry name" value="AMINOHYDROLASE SSNA-RELATED"/>
    <property type="match status" value="1"/>
</dbReference>
<dbReference type="OrthoDB" id="9767366at2"/>
<dbReference type="InterPro" id="IPR050287">
    <property type="entry name" value="MTA/SAH_deaminase"/>
</dbReference>
<evidence type="ECO:0000256" key="1">
    <source>
        <dbReference type="ARBA" id="ARBA00022801"/>
    </source>
</evidence>
<dbReference type="GO" id="GO:0016810">
    <property type="term" value="F:hydrolase activity, acting on carbon-nitrogen (but not peptide) bonds"/>
    <property type="evidence" value="ECO:0007669"/>
    <property type="project" value="InterPro"/>
</dbReference>
<keyword evidence="1" id="KW-0378">Hydrolase</keyword>
<dbReference type="PANTHER" id="PTHR43794:SF11">
    <property type="entry name" value="AMIDOHYDROLASE-RELATED DOMAIN-CONTAINING PROTEIN"/>
    <property type="match status" value="1"/>
</dbReference>
<dbReference type="CDD" id="cd01298">
    <property type="entry name" value="ATZ_TRZ_like"/>
    <property type="match status" value="1"/>
</dbReference>
<evidence type="ECO:0000259" key="2">
    <source>
        <dbReference type="Pfam" id="PF01979"/>
    </source>
</evidence>
<dbReference type="RefSeq" id="WP_132092110.1">
    <property type="nucleotide sequence ID" value="NZ_JANKAQ010000009.1"/>
</dbReference>
<feature type="domain" description="Amidohydrolase-related" evidence="2">
    <location>
        <begin position="54"/>
        <end position="409"/>
    </location>
</feature>
<proteinExistence type="predicted"/>
<dbReference type="InterPro" id="IPR006680">
    <property type="entry name" value="Amidohydro-rel"/>
</dbReference>
<gene>
    <name evidence="3" type="ORF">EV212_10889</name>
</gene>
<comment type="caution">
    <text evidence="3">The sequence shown here is derived from an EMBL/GenBank/DDBJ whole genome shotgun (WGS) entry which is preliminary data.</text>
</comment>
<organism evidence="3 4">
    <name type="scientific">Frisingicoccus caecimuris</name>
    <dbReference type="NCBI Taxonomy" id="1796636"/>
    <lineage>
        <taxon>Bacteria</taxon>
        <taxon>Bacillati</taxon>
        <taxon>Bacillota</taxon>
        <taxon>Clostridia</taxon>
        <taxon>Lachnospirales</taxon>
        <taxon>Lachnospiraceae</taxon>
        <taxon>Frisingicoccus</taxon>
    </lineage>
</organism>